<dbReference type="InterPro" id="IPR001857">
    <property type="entry name" value="Ribosomal_bL19"/>
</dbReference>
<organism evidence="7 8">
    <name type="scientific">Candidatus Enterousia avistercoris</name>
    <dbReference type="NCBI Taxonomy" id="2840788"/>
    <lineage>
        <taxon>Bacteria</taxon>
        <taxon>Pseudomonadati</taxon>
        <taxon>Pseudomonadota</taxon>
        <taxon>Alphaproteobacteria</taxon>
        <taxon>Candidatus Enterousia</taxon>
    </lineage>
</organism>
<dbReference type="SUPFAM" id="SSF50104">
    <property type="entry name" value="Translation proteins SH3-like domain"/>
    <property type="match status" value="1"/>
</dbReference>
<accession>A0A9D9DF27</accession>
<proteinExistence type="inferred from homology"/>
<gene>
    <name evidence="5 7" type="primary">rplS</name>
    <name evidence="7" type="ORF">IAC69_00660</name>
</gene>
<dbReference type="GO" id="GO:0003735">
    <property type="term" value="F:structural constituent of ribosome"/>
    <property type="evidence" value="ECO:0007669"/>
    <property type="project" value="InterPro"/>
</dbReference>
<dbReference type="PRINTS" id="PR00061">
    <property type="entry name" value="RIBOSOMALL19"/>
</dbReference>
<dbReference type="InterPro" id="IPR038657">
    <property type="entry name" value="Ribosomal_bL19_sf"/>
</dbReference>
<dbReference type="HAMAP" id="MF_00402">
    <property type="entry name" value="Ribosomal_bL19"/>
    <property type="match status" value="1"/>
</dbReference>
<dbReference type="PIRSF" id="PIRSF002191">
    <property type="entry name" value="Ribosomal_L19"/>
    <property type="match status" value="1"/>
</dbReference>
<dbReference type="AlphaFoldDB" id="A0A9D9DF27"/>
<comment type="similarity">
    <text evidence="1 5 6">Belongs to the bacterial ribosomal protein bL19 family.</text>
</comment>
<reference evidence="7" key="2">
    <citation type="journal article" date="2021" name="PeerJ">
        <title>Extensive microbial diversity within the chicken gut microbiome revealed by metagenomics and culture.</title>
        <authorList>
            <person name="Gilroy R."/>
            <person name="Ravi A."/>
            <person name="Getino M."/>
            <person name="Pursley I."/>
            <person name="Horton D.L."/>
            <person name="Alikhan N.F."/>
            <person name="Baker D."/>
            <person name="Gharbi K."/>
            <person name="Hall N."/>
            <person name="Watson M."/>
            <person name="Adriaenssens E.M."/>
            <person name="Foster-Nyarko E."/>
            <person name="Jarju S."/>
            <person name="Secka A."/>
            <person name="Antonio M."/>
            <person name="Oren A."/>
            <person name="Chaudhuri R.R."/>
            <person name="La Ragione R."/>
            <person name="Hildebrand F."/>
            <person name="Pallen M.J."/>
        </authorList>
    </citation>
    <scope>NUCLEOTIDE SEQUENCE</scope>
    <source>
        <strain evidence="7">8207</strain>
    </source>
</reference>
<evidence type="ECO:0000256" key="4">
    <source>
        <dbReference type="ARBA" id="ARBA00035171"/>
    </source>
</evidence>
<dbReference type="GO" id="GO:0006412">
    <property type="term" value="P:translation"/>
    <property type="evidence" value="ECO:0007669"/>
    <property type="project" value="UniProtKB-UniRule"/>
</dbReference>
<dbReference type="Proteomes" id="UP000823630">
    <property type="component" value="Unassembled WGS sequence"/>
</dbReference>
<evidence type="ECO:0000256" key="5">
    <source>
        <dbReference type="HAMAP-Rule" id="MF_00402"/>
    </source>
</evidence>
<dbReference type="PANTHER" id="PTHR15680">
    <property type="entry name" value="RIBOSOMAL PROTEIN L19"/>
    <property type="match status" value="1"/>
</dbReference>
<keyword evidence="2 5" id="KW-0689">Ribosomal protein</keyword>
<comment type="function">
    <text evidence="5 6">This protein is located at the 30S-50S ribosomal subunit interface and may play a role in the structure and function of the aminoacyl-tRNA binding site.</text>
</comment>
<dbReference type="Gene3D" id="2.30.30.790">
    <property type="match status" value="1"/>
</dbReference>
<name>A0A9D9DF27_9PROT</name>
<dbReference type="Pfam" id="PF01245">
    <property type="entry name" value="Ribosomal_L19"/>
    <property type="match status" value="1"/>
</dbReference>
<keyword evidence="3 5" id="KW-0687">Ribonucleoprotein</keyword>
<evidence type="ECO:0000313" key="8">
    <source>
        <dbReference type="Proteomes" id="UP000823630"/>
    </source>
</evidence>
<dbReference type="GO" id="GO:0022625">
    <property type="term" value="C:cytosolic large ribosomal subunit"/>
    <property type="evidence" value="ECO:0007669"/>
    <property type="project" value="TreeGrafter"/>
</dbReference>
<evidence type="ECO:0000313" key="7">
    <source>
        <dbReference type="EMBL" id="MBO8424975.1"/>
    </source>
</evidence>
<protein>
    <recommendedName>
        <fullName evidence="4 5">Large ribosomal subunit protein bL19</fullName>
    </recommendedName>
</protein>
<comment type="caution">
    <text evidence="7">The sequence shown here is derived from an EMBL/GenBank/DDBJ whole genome shotgun (WGS) entry which is preliminary data.</text>
</comment>
<dbReference type="InterPro" id="IPR008991">
    <property type="entry name" value="Translation_prot_SH3-like_sf"/>
</dbReference>
<evidence type="ECO:0000256" key="1">
    <source>
        <dbReference type="ARBA" id="ARBA00005781"/>
    </source>
</evidence>
<dbReference type="PANTHER" id="PTHR15680:SF9">
    <property type="entry name" value="LARGE RIBOSOMAL SUBUNIT PROTEIN BL19M"/>
    <property type="match status" value="1"/>
</dbReference>
<evidence type="ECO:0000256" key="6">
    <source>
        <dbReference type="RuleBase" id="RU000559"/>
    </source>
</evidence>
<sequence length="134" mass="14774">MSIIKKIEAAQVEKLRGDKKIPAFKAGDTVKVHVKIKDGDKFRIQVFEGVVIARDGGVGNNASFTVRRESYGVGVERKFPLYSPAIEKIEKVRTGRVRRAKLFFLRGLSGKKARIVEDLSATSAEKAAKGADKE</sequence>
<dbReference type="NCBIfam" id="TIGR01024">
    <property type="entry name" value="rplS_bact"/>
    <property type="match status" value="1"/>
</dbReference>
<dbReference type="EMBL" id="JADINC010000012">
    <property type="protein sequence ID" value="MBO8424975.1"/>
    <property type="molecule type" value="Genomic_DNA"/>
</dbReference>
<evidence type="ECO:0000256" key="3">
    <source>
        <dbReference type="ARBA" id="ARBA00023274"/>
    </source>
</evidence>
<evidence type="ECO:0000256" key="2">
    <source>
        <dbReference type="ARBA" id="ARBA00022980"/>
    </source>
</evidence>
<reference evidence="7" key="1">
    <citation type="submission" date="2020-10" db="EMBL/GenBank/DDBJ databases">
        <authorList>
            <person name="Gilroy R."/>
        </authorList>
    </citation>
    <scope>NUCLEOTIDE SEQUENCE</scope>
    <source>
        <strain evidence="7">8207</strain>
    </source>
</reference>